<dbReference type="Proteomes" id="UP001153331">
    <property type="component" value="Unassembled WGS sequence"/>
</dbReference>
<evidence type="ECO:0000313" key="1">
    <source>
        <dbReference type="EMBL" id="KAJ8109529.1"/>
    </source>
</evidence>
<sequence>MSLCMILLLMALAYPVFINPKATPSVCVLDFNYSLKLTDSMQKISEQASCRQGDVLSPVKTDALDPKERPCCICLQPFGSAGLDQSGSEAPIQLPCGHIFGEVCISSWTLAHDSCPLCRQQVFGFSIGGHAVNQDTDLQVSTLFSSLLSPDEDFWLYDDVWTDADSRQDTVSSVDIETFIYDYANDHSEVDLGYQPQRSPKILSCGEHRGFCYCGDDQNTRNAALPNDRPMTPANAQSAQMGIDDFDLAGLGLQFEELEYRYKVWMDEFLNEPSFGGMTWLNEGFFADTRVGETVRHDRQ</sequence>
<keyword evidence="2" id="KW-1185">Reference proteome</keyword>
<name>A0ACC2I3E9_9PLEO</name>
<comment type="caution">
    <text evidence="1">The sequence shown here is derived from an EMBL/GenBank/DDBJ whole genome shotgun (WGS) entry which is preliminary data.</text>
</comment>
<protein>
    <submittedName>
        <fullName evidence="1">Uncharacterized protein</fullName>
    </submittedName>
</protein>
<dbReference type="EMBL" id="JAPHNI010000603">
    <property type="protein sequence ID" value="KAJ8109529.1"/>
    <property type="molecule type" value="Genomic_DNA"/>
</dbReference>
<evidence type="ECO:0000313" key="2">
    <source>
        <dbReference type="Proteomes" id="UP001153331"/>
    </source>
</evidence>
<accession>A0ACC2I3E9</accession>
<organism evidence="1 2">
    <name type="scientific">Boeremia exigua</name>
    <dbReference type="NCBI Taxonomy" id="749465"/>
    <lineage>
        <taxon>Eukaryota</taxon>
        <taxon>Fungi</taxon>
        <taxon>Dikarya</taxon>
        <taxon>Ascomycota</taxon>
        <taxon>Pezizomycotina</taxon>
        <taxon>Dothideomycetes</taxon>
        <taxon>Pleosporomycetidae</taxon>
        <taxon>Pleosporales</taxon>
        <taxon>Pleosporineae</taxon>
        <taxon>Didymellaceae</taxon>
        <taxon>Boeremia</taxon>
    </lineage>
</organism>
<proteinExistence type="predicted"/>
<gene>
    <name evidence="1" type="ORF">OPT61_g7394</name>
</gene>
<reference evidence="1" key="1">
    <citation type="submission" date="2022-11" db="EMBL/GenBank/DDBJ databases">
        <title>Genome Sequence of Boeremia exigua.</title>
        <authorList>
            <person name="Buettner E."/>
        </authorList>
    </citation>
    <scope>NUCLEOTIDE SEQUENCE</scope>
    <source>
        <strain evidence="1">CU02</strain>
    </source>
</reference>